<comment type="caution">
    <text evidence="3">The sequence shown here is derived from an EMBL/GenBank/DDBJ whole genome shotgun (WGS) entry which is preliminary data.</text>
</comment>
<dbReference type="SUPFAM" id="SSF101478">
    <property type="entry name" value="ADP-ribosylglycohydrolase"/>
    <property type="match status" value="1"/>
</dbReference>
<dbReference type="EMBL" id="FJMZ01000047">
    <property type="protein sequence ID" value="CZR02537.1"/>
    <property type="molecule type" value="Genomic_DNA"/>
</dbReference>
<gene>
    <name evidence="3" type="ORF">SAMN04488507_105110</name>
    <name evidence="2" type="ORF">TFLO_2751</name>
</gene>
<proteinExistence type="predicted"/>
<accession>A0AB38BKR1</accession>
<evidence type="ECO:0000313" key="5">
    <source>
        <dbReference type="Proteomes" id="UP000199686"/>
    </source>
</evidence>
<reference evidence="2 4" key="1">
    <citation type="submission" date="2016-02" db="EMBL/GenBank/DDBJ databases">
        <authorList>
            <person name="Strepis N."/>
        </authorList>
    </citation>
    <scope>NUCLEOTIDE SEQUENCE [LARGE SCALE GENOMIC DNA]</scope>
    <source>
        <strain evidence="2">Trichococcus flocculiformis</strain>
    </source>
</reference>
<feature type="transmembrane region" description="Helical" evidence="1">
    <location>
        <begin position="138"/>
        <end position="156"/>
    </location>
</feature>
<dbReference type="EMBL" id="FOQC01000051">
    <property type="protein sequence ID" value="SFI10582.1"/>
    <property type="molecule type" value="Genomic_DNA"/>
</dbReference>
<keyword evidence="1" id="KW-0812">Transmembrane</keyword>
<feature type="transmembrane region" description="Helical" evidence="1">
    <location>
        <begin position="83"/>
        <end position="106"/>
    </location>
</feature>
<evidence type="ECO:0000313" key="2">
    <source>
        <dbReference type="EMBL" id="CZR02537.1"/>
    </source>
</evidence>
<dbReference type="Gene3D" id="1.10.4080.10">
    <property type="entry name" value="ADP-ribosylation/Crystallin J1"/>
    <property type="match status" value="1"/>
</dbReference>
<evidence type="ECO:0000313" key="3">
    <source>
        <dbReference type="EMBL" id="SFI10582.1"/>
    </source>
</evidence>
<name>A0AB38BKR1_9LACT</name>
<feature type="transmembrane region" description="Helical" evidence="1">
    <location>
        <begin position="112"/>
        <end position="131"/>
    </location>
</feature>
<dbReference type="AlphaFoldDB" id="A0AB38BKR1"/>
<evidence type="ECO:0000313" key="4">
    <source>
        <dbReference type="Proteomes" id="UP000195947"/>
    </source>
</evidence>
<sequence length="162" mass="18140">MLGAIIGDIIGSRFEWHNHRDKHFERFTEACRMTDDSIMTLVVAKALMETKKTCQMQHSIFQKNKEEIIMKMQFWSKTTTGKWAAGLTLAFIVLMAIKMVGLGAAIRLPLPTPALALMGLVGFIMGLIAIIKYKDRALLTLLSIPVGLVIILWTLAEIAFPH</sequence>
<keyword evidence="4" id="KW-1185">Reference proteome</keyword>
<evidence type="ECO:0000256" key="1">
    <source>
        <dbReference type="SAM" id="Phobius"/>
    </source>
</evidence>
<dbReference type="Proteomes" id="UP000195947">
    <property type="component" value="Unassembled WGS sequence"/>
</dbReference>
<dbReference type="RefSeq" id="WP_218142825.1">
    <property type="nucleotide sequence ID" value="NZ_FJMZ01000047.1"/>
</dbReference>
<dbReference type="Proteomes" id="UP000199686">
    <property type="component" value="Unassembled WGS sequence"/>
</dbReference>
<dbReference type="InterPro" id="IPR036705">
    <property type="entry name" value="Ribosyl_crysJ1_sf"/>
</dbReference>
<organism evidence="3 5">
    <name type="scientific">Trichococcus flocculiformis</name>
    <dbReference type="NCBI Taxonomy" id="82803"/>
    <lineage>
        <taxon>Bacteria</taxon>
        <taxon>Bacillati</taxon>
        <taxon>Bacillota</taxon>
        <taxon>Bacilli</taxon>
        <taxon>Lactobacillales</taxon>
        <taxon>Carnobacteriaceae</taxon>
        <taxon>Trichococcus</taxon>
    </lineage>
</organism>
<keyword evidence="1" id="KW-0472">Membrane</keyword>
<protein>
    <submittedName>
        <fullName evidence="2">Adp-ribosylation/crystallin j1</fullName>
    </submittedName>
</protein>
<reference evidence="3 5" key="2">
    <citation type="submission" date="2016-10" db="EMBL/GenBank/DDBJ databases">
        <authorList>
            <person name="Varghese N."/>
            <person name="Submissions S."/>
        </authorList>
    </citation>
    <scope>NUCLEOTIDE SEQUENCE [LARGE SCALE GENOMIC DNA]</scope>
    <source>
        <strain evidence="3 5">DSM 2094</strain>
    </source>
</reference>
<keyword evidence="1" id="KW-1133">Transmembrane helix</keyword>